<organism evidence="1 2">
    <name type="scientific">Beauveria asiatica</name>
    <dbReference type="NCBI Taxonomy" id="1069075"/>
    <lineage>
        <taxon>Eukaryota</taxon>
        <taxon>Fungi</taxon>
        <taxon>Dikarya</taxon>
        <taxon>Ascomycota</taxon>
        <taxon>Pezizomycotina</taxon>
        <taxon>Sordariomycetes</taxon>
        <taxon>Hypocreomycetidae</taxon>
        <taxon>Hypocreales</taxon>
        <taxon>Cordycipitaceae</taxon>
        <taxon>Beauveria</taxon>
    </lineage>
</organism>
<dbReference type="InterPro" id="IPR036691">
    <property type="entry name" value="Endo/exonu/phosph_ase_sf"/>
</dbReference>
<evidence type="ECO:0000313" key="2">
    <source>
        <dbReference type="Proteomes" id="UP001397290"/>
    </source>
</evidence>
<accession>A0AAW0RJS3</accession>
<protein>
    <recommendedName>
        <fullName evidence="3">Endonuclease/exonuclease/phosphatase family protein</fullName>
    </recommendedName>
</protein>
<feature type="non-terminal residue" evidence="1">
    <location>
        <position position="1"/>
    </location>
</feature>
<dbReference type="EMBL" id="JAAHCF010000705">
    <property type="protein sequence ID" value="KAK8142320.1"/>
    <property type="molecule type" value="Genomic_DNA"/>
</dbReference>
<proteinExistence type="predicted"/>
<sequence>AFIAEILAKDPKARVISAGDFNEFAQVQPMRVFADKSGLVNVDDLVGTPPAERYTYLFDMNCQSLDHMYASKALARRAKFEHLHVNTWQDANGQVSDHDPSVAQFDVCGCA</sequence>
<evidence type="ECO:0008006" key="3">
    <source>
        <dbReference type="Google" id="ProtNLM"/>
    </source>
</evidence>
<keyword evidence="2" id="KW-1185">Reference proteome</keyword>
<dbReference type="Proteomes" id="UP001397290">
    <property type="component" value="Unassembled WGS sequence"/>
</dbReference>
<dbReference type="Gene3D" id="3.60.10.10">
    <property type="entry name" value="Endonuclease/exonuclease/phosphatase"/>
    <property type="match status" value="1"/>
</dbReference>
<name>A0AAW0RJS3_9HYPO</name>
<dbReference type="SUPFAM" id="SSF56219">
    <property type="entry name" value="DNase I-like"/>
    <property type="match status" value="1"/>
</dbReference>
<dbReference type="PANTHER" id="PTHR42834:SF1">
    <property type="entry name" value="ENDONUCLEASE_EXONUCLEASE_PHOSPHATASE FAMILY PROTEIN (AFU_ORTHOLOGUE AFUA_3G09210)"/>
    <property type="match status" value="1"/>
</dbReference>
<comment type="caution">
    <text evidence="1">The sequence shown here is derived from an EMBL/GenBank/DDBJ whole genome shotgun (WGS) entry which is preliminary data.</text>
</comment>
<dbReference type="PANTHER" id="PTHR42834">
    <property type="entry name" value="ENDONUCLEASE/EXONUCLEASE/PHOSPHATASE FAMILY PROTEIN (AFU_ORTHOLOGUE AFUA_3G09210)"/>
    <property type="match status" value="1"/>
</dbReference>
<dbReference type="AlphaFoldDB" id="A0AAW0RJS3"/>
<gene>
    <name evidence="1" type="ORF">G3M48_009001</name>
</gene>
<evidence type="ECO:0000313" key="1">
    <source>
        <dbReference type="EMBL" id="KAK8142320.1"/>
    </source>
</evidence>
<reference evidence="1 2" key="1">
    <citation type="submission" date="2020-02" db="EMBL/GenBank/DDBJ databases">
        <title>Comparative genomics of the hypocrealean fungal genus Beauvera.</title>
        <authorList>
            <person name="Showalter D.N."/>
            <person name="Bushley K.E."/>
            <person name="Rehner S.A."/>
        </authorList>
    </citation>
    <scope>NUCLEOTIDE SEQUENCE [LARGE SCALE GENOMIC DNA]</scope>
    <source>
        <strain evidence="1 2">ARSEF4384</strain>
    </source>
</reference>